<proteinExistence type="inferred from homology"/>
<dbReference type="InterPro" id="IPR026458">
    <property type="entry name" value="Csg_halobact"/>
</dbReference>
<feature type="region of interest" description="Disordered" evidence="17">
    <location>
        <begin position="196"/>
        <end position="232"/>
    </location>
</feature>
<reference evidence="20" key="1">
    <citation type="journal article" date="2014" name="Int. J. Syst. Evol. Microbiol.">
        <title>Complete genome sequence of Corynebacterium casei LMG S-19264T (=DSM 44701T), isolated from a smear-ripened cheese.</title>
        <authorList>
            <consortium name="US DOE Joint Genome Institute (JGI-PGF)"/>
            <person name="Walter F."/>
            <person name="Albersmeier A."/>
            <person name="Kalinowski J."/>
            <person name="Ruckert C."/>
        </authorList>
    </citation>
    <scope>NUCLEOTIDE SEQUENCE</scope>
    <source>
        <strain evidence="20">JCM 16108</strain>
    </source>
</reference>
<evidence type="ECO:0000256" key="16">
    <source>
        <dbReference type="ARBA" id="ARBA00032079"/>
    </source>
</evidence>
<reference evidence="20" key="2">
    <citation type="submission" date="2020-09" db="EMBL/GenBank/DDBJ databases">
        <authorList>
            <person name="Sun Q."/>
            <person name="Ohkuma M."/>
        </authorList>
    </citation>
    <scope>NUCLEOTIDE SEQUENCE</scope>
    <source>
        <strain evidence="20">JCM 16108</strain>
    </source>
</reference>
<keyword evidence="12 18" id="KW-1133">Transmembrane helix</keyword>
<evidence type="ECO:0000256" key="10">
    <source>
        <dbReference type="ARBA" id="ARBA00022692"/>
    </source>
</evidence>
<organism evidence="20 21">
    <name type="scientific">Halarchaeum rubridurum</name>
    <dbReference type="NCBI Taxonomy" id="489911"/>
    <lineage>
        <taxon>Archaea</taxon>
        <taxon>Methanobacteriati</taxon>
        <taxon>Methanobacteriota</taxon>
        <taxon>Stenosarchaea group</taxon>
        <taxon>Halobacteria</taxon>
        <taxon>Halobacteriales</taxon>
        <taxon>Halobacteriaceae</taxon>
    </lineage>
</organism>
<dbReference type="NCBIfam" id="TIGR04216">
    <property type="entry name" value="halo_surf_glyco"/>
    <property type="match status" value="1"/>
</dbReference>
<dbReference type="EMBL" id="BMOO01000004">
    <property type="protein sequence ID" value="GGM69920.1"/>
    <property type="molecule type" value="Genomic_DNA"/>
</dbReference>
<dbReference type="NCBIfam" id="TIGR04207">
    <property type="entry name" value="halo_sig_pep"/>
    <property type="match status" value="1"/>
</dbReference>
<keyword evidence="13 18" id="KW-0472">Membrane</keyword>
<evidence type="ECO:0000256" key="14">
    <source>
        <dbReference type="ARBA" id="ARBA00023180"/>
    </source>
</evidence>
<evidence type="ECO:0000256" key="5">
    <source>
        <dbReference type="ARBA" id="ARBA00017560"/>
    </source>
</evidence>
<dbReference type="Pfam" id="PF18204">
    <property type="entry name" value="PGF-CTERM"/>
    <property type="match status" value="1"/>
</dbReference>
<keyword evidence="10 18" id="KW-0812">Transmembrane</keyword>
<evidence type="ECO:0000256" key="3">
    <source>
        <dbReference type="ARBA" id="ARBA00004237"/>
    </source>
</evidence>
<keyword evidence="15" id="KW-0961">Cell wall biogenesis/degradation</keyword>
<evidence type="ECO:0000256" key="12">
    <source>
        <dbReference type="ARBA" id="ARBA00022989"/>
    </source>
</evidence>
<keyword evidence="11" id="KW-0732">Signal</keyword>
<feature type="domain" description="PGF-CTERM archaeal protein-sorting signal" evidence="19">
    <location>
        <begin position="980"/>
        <end position="1001"/>
    </location>
</feature>
<keyword evidence="7" id="KW-0134">Cell wall</keyword>
<evidence type="ECO:0000256" key="9">
    <source>
        <dbReference type="ARBA" id="ARBA00022601"/>
    </source>
</evidence>
<comment type="subcellular location">
    <subcellularLocation>
        <location evidence="2">Cell membrane</location>
    </subcellularLocation>
    <subcellularLocation>
        <location evidence="3">Secreted</location>
        <location evidence="3">Cell wall</location>
        <location evidence="3">S-layer</location>
    </subcellularLocation>
</comment>
<feature type="region of interest" description="Disordered" evidence="17">
    <location>
        <begin position="758"/>
        <end position="780"/>
    </location>
</feature>
<evidence type="ECO:0000256" key="15">
    <source>
        <dbReference type="ARBA" id="ARBA00023316"/>
    </source>
</evidence>
<accession>A0A830G0V0</accession>
<evidence type="ECO:0000313" key="20">
    <source>
        <dbReference type="EMBL" id="GGM69920.1"/>
    </source>
</evidence>
<evidence type="ECO:0000256" key="18">
    <source>
        <dbReference type="SAM" id="Phobius"/>
    </source>
</evidence>
<keyword evidence="6" id="KW-1003">Cell membrane</keyword>
<evidence type="ECO:0000256" key="8">
    <source>
        <dbReference type="ARBA" id="ARBA00022525"/>
    </source>
</evidence>
<keyword evidence="21" id="KW-1185">Reference proteome</keyword>
<feature type="compositionally biased region" description="Polar residues" evidence="17">
    <location>
        <begin position="277"/>
        <end position="293"/>
    </location>
</feature>
<dbReference type="GO" id="GO:0030115">
    <property type="term" value="C:S-layer"/>
    <property type="evidence" value="ECO:0007669"/>
    <property type="project" value="UniProtKB-SubCell"/>
</dbReference>
<dbReference type="OrthoDB" id="242828at2157"/>
<dbReference type="GO" id="GO:0005886">
    <property type="term" value="C:plasma membrane"/>
    <property type="evidence" value="ECO:0007669"/>
    <property type="project" value="UniProtKB-SubCell"/>
</dbReference>
<gene>
    <name evidence="20" type="ORF">GCM10009017_20040</name>
</gene>
<comment type="function">
    <text evidence="1">S-layer protein. The S-layer is a paracrystalline mono-layered assembly of proteins which coat the surface of the cell.</text>
</comment>
<evidence type="ECO:0000256" key="17">
    <source>
        <dbReference type="SAM" id="MobiDB-lite"/>
    </source>
</evidence>
<feature type="compositionally biased region" description="Low complexity" evidence="17">
    <location>
        <begin position="197"/>
        <end position="212"/>
    </location>
</feature>
<keyword evidence="9" id="KW-0701">S-layer</keyword>
<dbReference type="InterPro" id="IPR026371">
    <property type="entry name" value="PGF_CTERM"/>
</dbReference>
<name>A0A830G0V0_9EURY</name>
<evidence type="ECO:0000256" key="6">
    <source>
        <dbReference type="ARBA" id="ARBA00022475"/>
    </source>
</evidence>
<dbReference type="AlphaFoldDB" id="A0A830G0V0"/>
<evidence type="ECO:0000256" key="11">
    <source>
        <dbReference type="ARBA" id="ARBA00022729"/>
    </source>
</evidence>
<evidence type="ECO:0000256" key="13">
    <source>
        <dbReference type="ARBA" id="ARBA00023136"/>
    </source>
</evidence>
<dbReference type="InterPro" id="IPR026452">
    <property type="entry name" value="Surf_glycop_sig_pep"/>
</dbReference>
<keyword evidence="8" id="KW-0964">Secreted</keyword>
<feature type="region of interest" description="Disordered" evidence="17">
    <location>
        <begin position="931"/>
        <end position="979"/>
    </location>
</feature>
<dbReference type="GO" id="GO:0071555">
    <property type="term" value="P:cell wall organization"/>
    <property type="evidence" value="ECO:0007669"/>
    <property type="project" value="UniProtKB-KW"/>
</dbReference>
<protein>
    <recommendedName>
        <fullName evidence="5">Cell surface glycoprotein</fullName>
    </recommendedName>
    <alternativeName>
        <fullName evidence="16">S-layer glycoprotein</fullName>
    </alternativeName>
</protein>
<dbReference type="Proteomes" id="UP000614609">
    <property type="component" value="Unassembled WGS sequence"/>
</dbReference>
<feature type="region of interest" description="Disordered" evidence="17">
    <location>
        <begin position="270"/>
        <end position="293"/>
    </location>
</feature>
<dbReference type="NCBIfam" id="TIGR04126">
    <property type="entry name" value="PGF_CTERM"/>
    <property type="match status" value="1"/>
</dbReference>
<evidence type="ECO:0000256" key="7">
    <source>
        <dbReference type="ARBA" id="ARBA00022512"/>
    </source>
</evidence>
<evidence type="ECO:0000259" key="19">
    <source>
        <dbReference type="Pfam" id="PF18204"/>
    </source>
</evidence>
<evidence type="ECO:0000256" key="1">
    <source>
        <dbReference type="ARBA" id="ARBA00003466"/>
    </source>
</evidence>
<evidence type="ECO:0000256" key="2">
    <source>
        <dbReference type="ARBA" id="ARBA00004236"/>
    </source>
</evidence>
<feature type="compositionally biased region" description="Low complexity" evidence="17">
    <location>
        <begin position="933"/>
        <end position="976"/>
    </location>
</feature>
<feature type="transmembrane region" description="Helical" evidence="18">
    <location>
        <begin position="981"/>
        <end position="999"/>
    </location>
</feature>
<keyword evidence="14" id="KW-0325">Glycoprotein</keyword>
<evidence type="ECO:0000313" key="21">
    <source>
        <dbReference type="Proteomes" id="UP000614609"/>
    </source>
</evidence>
<evidence type="ECO:0000256" key="4">
    <source>
        <dbReference type="ARBA" id="ARBA00009327"/>
    </source>
</evidence>
<comment type="caution">
    <text evidence="20">The sequence shown here is derived from an EMBL/GenBank/DDBJ whole genome shotgun (WGS) entry which is preliminary data.</text>
</comment>
<sequence>MSDNNSKLRAVFLSALMVLSVFGATVALTGGAAAAQTNASASSVSWDGGSIDNGSTDAVYAFTLDDSSTGNSQDIYLNNVSVSFGGNATASDISSVSVYADTDGNTAFTTSENQLGSSSPSDLSSVTIDTSDFRNNNGDTPQTERYYVAVTTTDGATDGHTLSATPTVGLVNNSTSEIFNDNSATQQLSAGNTFTINTPTSTGDTGSTTNDGGPDHRAAENGSDPAPTDGTSTVNIYPGATVFKGEEDLNFTGGLDSSLTGVSGNAEGTILSPPVPQNQNEGRYTNNGTTDALGVTVNTPRVTELDVDNDNGADISGGSVSEASAETLYVNASWNFQQAEDLELTVEDSSGLEITGDVLKDDYSDNIKNENGEASWAIDLSNQDAGEYTINVEGTEDLDFGAASQTTTLNLNTDDDISVDLGSSSATQGQNVQYTIRGGVAGDTHIVAIDANDLRDSTSNQQATQVFRNVGDVEERGIIADDAAYGPNNDSLADVEADYLYASVEIDDDTGVGVGSIDTQYLDDTSVDVDVYGHDTGVSGVDGNSEEDSASLDVTEGEVTIDSPSGTYVVGSEVEVNGTAPSGLDSVALYARDQGDYELLGDLGTISVDSDGTWSEEDVVLSAQSDIFRITGTYRLGVIDAQDARNDEGNLSDTLTTSEFNSGTSGQTSLRVTTTSLDATFHTVNGQIAQETGTIDVNGTAPGADQVLIGFIGRRGDVITTTTSVDSDDYTFDEDDISVGDLAEGNVHAFAYHIGQDDNVGDGEVPNHKDSDGDSATSANSISGLQNWLESGQGSRDGTQVWNAFSAETVEDTASDDNVVDTTFRLADASTRINTVYTEGNEASGLNPIAVGETAMVMGQTNLQPEDNTITVELMNQDGDTVALTSTEDWSWSGSWSVEMPVGDDVAPGNYTLEVDDGENTDTVDVQVVSELETTTTSTEETSTTSTTTSTEETSTTSTTTTTTTTTTSSSEETSSGSSPGFGVGLALIALAGAALLALRREN</sequence>
<comment type="similarity">
    <text evidence="4">Belongs to the halobacterial S-layer protein family.</text>
</comment>